<dbReference type="PANTHER" id="PTHR30381:SF0">
    <property type="entry name" value="FLAGELLAR P-RING PROTEIN"/>
    <property type="match status" value="1"/>
</dbReference>
<evidence type="ECO:0008006" key="8">
    <source>
        <dbReference type="Google" id="ProtNLM"/>
    </source>
</evidence>
<dbReference type="PROSITE" id="PS50077">
    <property type="entry name" value="HEAT_REPEAT"/>
    <property type="match status" value="1"/>
</dbReference>
<dbReference type="PRINTS" id="PR01010">
    <property type="entry name" value="FLGPRINGFLGI"/>
</dbReference>
<dbReference type="InterPro" id="IPR021133">
    <property type="entry name" value="HEAT_type_2"/>
</dbReference>
<dbReference type="GO" id="GO:0071973">
    <property type="term" value="P:bacterial-type flagellum-dependent cell motility"/>
    <property type="evidence" value="ECO:0007669"/>
    <property type="project" value="InterPro"/>
</dbReference>
<proteinExistence type="predicted"/>
<accession>A0A6C2YUI6</accession>
<comment type="function">
    <text evidence="1">Assembles around the rod to form the L-ring and probably protects the motor/basal body from shearing forces during rotation.</text>
</comment>
<dbReference type="InterPro" id="IPR001782">
    <property type="entry name" value="Flag_FlgI"/>
</dbReference>
<dbReference type="InterPro" id="IPR011989">
    <property type="entry name" value="ARM-like"/>
</dbReference>
<keyword evidence="3" id="KW-0732">Signal</keyword>
<name>A0A6C2YUI6_9BACT</name>
<gene>
    <name evidence="6" type="ORF">GMBLW1_40370</name>
</gene>
<sequence>MAMGEVAVFWGTIPSIGRTRMVMNHARLVLTVLLCGLTGCMSPGTSRLQSEDTEATAPGETRLVGDITSFANAGPIQVSGVGLVINLDGTGGSTPPGTYRNMLEQELKKRGIDNFRELIDSKNNALVLVSGEIPAGARKGDRIDLDVTLPTGSKATSLRGGYLAETVLVDFNTSENLAPQSAAVRGNKLLLGDELVVAEGPLMPGIRKEKADDQETLVGVDASQPIKKAQLWSGGRIKSDRLMYVALNTGHQRYAESVRVGNRLNDTFSGTLAGVDKMAEPKTKEVVTLKVPQHYRQNLARYMRVVRMVPLSPVPDGADYRRNLQMQLQDPATCMVAALKLEALGASSVPLLEAALRNESPLVRFAAAEALTYLGRTSGVDELGAIAMTEPTLQAYCLTALSSLDEAKCHAKLQELLTCEVSEVRYGAFRALQTLDSNNEMARGEKLNETYFLHELAPDSKGMVHVLTSHRPEVVVFGRTPKLVAPFSYAIGNDFTLTAGLNDSKITISRFSVNKGQKQVQCGYEVGEVIRTLASLEASYSDILDLLSQANRCKSLNCPLAVDALPKAASVKAIAERGKVSGLPNPDAPEDGTDTQANQ</sequence>
<dbReference type="Gene3D" id="1.25.10.10">
    <property type="entry name" value="Leucine-rich Repeat Variant"/>
    <property type="match status" value="1"/>
</dbReference>
<evidence type="ECO:0000256" key="3">
    <source>
        <dbReference type="ARBA" id="ARBA00022729"/>
    </source>
</evidence>
<reference evidence="6" key="1">
    <citation type="submission" date="2019-04" db="EMBL/GenBank/DDBJ databases">
        <authorList>
            <consortium name="Science for Life Laboratories"/>
        </authorList>
    </citation>
    <scope>NUCLEOTIDE SEQUENCE</scope>
    <source>
        <strain evidence="6">MBLW1</strain>
    </source>
</reference>
<keyword evidence="6" id="KW-0282">Flagellum</keyword>
<keyword evidence="6" id="KW-0969">Cilium</keyword>
<dbReference type="PANTHER" id="PTHR30381">
    <property type="entry name" value="FLAGELLAR P-RING PERIPLASMIC PROTEIN FLGI"/>
    <property type="match status" value="1"/>
</dbReference>
<dbReference type="InterPro" id="IPR016024">
    <property type="entry name" value="ARM-type_fold"/>
</dbReference>
<dbReference type="EMBL" id="LR586016">
    <property type="protein sequence ID" value="VIP05156.1"/>
    <property type="molecule type" value="Genomic_DNA"/>
</dbReference>
<feature type="region of interest" description="Disordered" evidence="5">
    <location>
        <begin position="579"/>
        <end position="599"/>
    </location>
</feature>
<comment type="subcellular location">
    <subcellularLocation>
        <location evidence="2">Bacterial flagellum basal body</location>
    </subcellularLocation>
</comment>
<evidence type="ECO:0000313" key="7">
    <source>
        <dbReference type="Proteomes" id="UP000464378"/>
    </source>
</evidence>
<dbReference type="SUPFAM" id="SSF48371">
    <property type="entry name" value="ARM repeat"/>
    <property type="match status" value="1"/>
</dbReference>
<evidence type="ECO:0000256" key="2">
    <source>
        <dbReference type="ARBA" id="ARBA00004117"/>
    </source>
</evidence>
<keyword evidence="7" id="KW-1185">Reference proteome</keyword>
<dbReference type="EMBL" id="LR593887">
    <property type="protein sequence ID" value="VTS07668.1"/>
    <property type="molecule type" value="Genomic_DNA"/>
</dbReference>
<dbReference type="InParanoid" id="A0A6C2YUI6"/>
<dbReference type="Proteomes" id="UP000464378">
    <property type="component" value="Chromosome"/>
</dbReference>
<keyword evidence="4" id="KW-0975">Bacterial flagellum</keyword>
<organism evidence="6">
    <name type="scientific">Tuwongella immobilis</name>
    <dbReference type="NCBI Taxonomy" id="692036"/>
    <lineage>
        <taxon>Bacteria</taxon>
        <taxon>Pseudomonadati</taxon>
        <taxon>Planctomycetota</taxon>
        <taxon>Planctomycetia</taxon>
        <taxon>Gemmatales</taxon>
        <taxon>Gemmataceae</taxon>
        <taxon>Tuwongella</taxon>
    </lineage>
</organism>
<evidence type="ECO:0000313" key="6">
    <source>
        <dbReference type="EMBL" id="VIP05156.1"/>
    </source>
</evidence>
<dbReference type="AlphaFoldDB" id="A0A6C2YUI6"/>
<evidence type="ECO:0000256" key="4">
    <source>
        <dbReference type="ARBA" id="ARBA00023143"/>
    </source>
</evidence>
<evidence type="ECO:0000256" key="1">
    <source>
        <dbReference type="ARBA" id="ARBA00002591"/>
    </source>
</evidence>
<evidence type="ECO:0000256" key="5">
    <source>
        <dbReference type="SAM" id="MobiDB-lite"/>
    </source>
</evidence>
<dbReference type="GO" id="GO:0005198">
    <property type="term" value="F:structural molecule activity"/>
    <property type="evidence" value="ECO:0007669"/>
    <property type="project" value="InterPro"/>
</dbReference>
<keyword evidence="6" id="KW-0966">Cell projection</keyword>
<dbReference type="GO" id="GO:0009428">
    <property type="term" value="C:bacterial-type flagellum basal body, distal rod, P ring"/>
    <property type="evidence" value="ECO:0007669"/>
    <property type="project" value="InterPro"/>
</dbReference>
<dbReference type="KEGG" id="tim:GMBLW1_40370"/>
<dbReference type="GO" id="GO:0030288">
    <property type="term" value="C:outer membrane-bounded periplasmic space"/>
    <property type="evidence" value="ECO:0007669"/>
    <property type="project" value="InterPro"/>
</dbReference>
<dbReference type="Pfam" id="PF02119">
    <property type="entry name" value="FlgI"/>
    <property type="match status" value="1"/>
</dbReference>
<protein>
    <recommendedName>
        <fullName evidence="8">Flagellar P-ring protein</fullName>
    </recommendedName>
</protein>